<accession>A0ABP0G4W8</accession>
<feature type="domain" description="PABS" evidence="5">
    <location>
        <begin position="6"/>
        <end position="241"/>
    </location>
</feature>
<comment type="similarity">
    <text evidence="1 4">Belongs to the spermidine/spermine synthase family.</text>
</comment>
<comment type="caution">
    <text evidence="6">The sequence shown here is derived from an EMBL/GenBank/DDBJ whole genome shotgun (WGS) entry which is preliminary data.</text>
</comment>
<keyword evidence="3" id="KW-0620">Polyamine biosynthesis</keyword>
<dbReference type="InterPro" id="IPR030373">
    <property type="entry name" value="PABS_CS"/>
</dbReference>
<evidence type="ECO:0000256" key="2">
    <source>
        <dbReference type="ARBA" id="ARBA00022679"/>
    </source>
</evidence>
<dbReference type="EMBL" id="CAWYQH010000103">
    <property type="protein sequence ID" value="CAK8686843.1"/>
    <property type="molecule type" value="Genomic_DNA"/>
</dbReference>
<evidence type="ECO:0000313" key="6">
    <source>
        <dbReference type="EMBL" id="CAK8686843.1"/>
    </source>
</evidence>
<dbReference type="Pfam" id="PF17284">
    <property type="entry name" value="Spermine_synt_N"/>
    <property type="match status" value="1"/>
</dbReference>
<dbReference type="NCBIfam" id="NF002010">
    <property type="entry name" value="PRK00811.1"/>
    <property type="match status" value="1"/>
</dbReference>
<dbReference type="Proteomes" id="UP001642483">
    <property type="component" value="Unassembled WGS sequence"/>
</dbReference>
<dbReference type="Pfam" id="PF01564">
    <property type="entry name" value="Spermine_synth"/>
    <property type="match status" value="1"/>
</dbReference>
<dbReference type="PROSITE" id="PS01330">
    <property type="entry name" value="PABS_1"/>
    <property type="match status" value="1"/>
</dbReference>
<organism evidence="6 7">
    <name type="scientific">Clavelina lepadiformis</name>
    <name type="common">Light-bulb sea squirt</name>
    <name type="synonym">Ascidia lepadiformis</name>
    <dbReference type="NCBI Taxonomy" id="159417"/>
    <lineage>
        <taxon>Eukaryota</taxon>
        <taxon>Metazoa</taxon>
        <taxon>Chordata</taxon>
        <taxon>Tunicata</taxon>
        <taxon>Ascidiacea</taxon>
        <taxon>Aplousobranchia</taxon>
        <taxon>Clavelinidae</taxon>
        <taxon>Clavelina</taxon>
    </lineage>
</organism>
<dbReference type="InterPro" id="IPR035246">
    <property type="entry name" value="Spermidine_synt_N"/>
</dbReference>
<dbReference type="PANTHER" id="PTHR11558:SF11">
    <property type="entry name" value="SPERMIDINE SYNTHASE"/>
    <property type="match status" value="1"/>
</dbReference>
<keyword evidence="7" id="KW-1185">Reference proteome</keyword>
<dbReference type="CDD" id="cd02440">
    <property type="entry name" value="AdoMet_MTases"/>
    <property type="match status" value="1"/>
</dbReference>
<name>A0ABP0G4W8_CLALP</name>
<dbReference type="PANTHER" id="PTHR11558">
    <property type="entry name" value="SPERMIDINE/SPERMINE SYNTHASE"/>
    <property type="match status" value="1"/>
</dbReference>
<dbReference type="SUPFAM" id="SSF53335">
    <property type="entry name" value="S-adenosyl-L-methionine-dependent methyltransferases"/>
    <property type="match status" value="1"/>
</dbReference>
<dbReference type="InterPro" id="IPR001045">
    <property type="entry name" value="Spermi_synthase"/>
</dbReference>
<reference evidence="6 7" key="1">
    <citation type="submission" date="2024-02" db="EMBL/GenBank/DDBJ databases">
        <authorList>
            <person name="Daric V."/>
            <person name="Darras S."/>
        </authorList>
    </citation>
    <scope>NUCLEOTIDE SEQUENCE [LARGE SCALE GENOMIC DNA]</scope>
</reference>
<dbReference type="NCBIfam" id="TIGR00417">
    <property type="entry name" value="speE"/>
    <property type="match status" value="1"/>
</dbReference>
<gene>
    <name evidence="6" type="ORF">CVLEPA_LOCUS18875</name>
</gene>
<dbReference type="InterPro" id="IPR030668">
    <property type="entry name" value="Spermi_synthase_euk"/>
</dbReference>
<evidence type="ECO:0000256" key="4">
    <source>
        <dbReference type="RuleBase" id="RU003836"/>
    </source>
</evidence>
<dbReference type="InterPro" id="IPR037163">
    <property type="entry name" value="Spermidine_synt_N_sf"/>
</dbReference>
<evidence type="ECO:0000313" key="7">
    <source>
        <dbReference type="Proteomes" id="UP001642483"/>
    </source>
</evidence>
<sequence length="306" mass="34674">MDELKLNWFSELNSLWPGQCLSLKMEEVLFHERSKFQDVLVFKSQAYGNVLVLDGVIQCTERDEFSYQEMIAHLPLFSHPNPEKVLVIGGGDGGVVREVLKHECVKSVVHCEIDEVVIEVSKKYLLGMSQSMSDPRVTQLIGDGMKFMEKHKNEFDVIITDSSDPQGPAECLFEKPYYELMKAALREGGIISSQGECIWLHLNLICKLKKFCETLFPSVKYGYCTIPTYPSGQIGFMLCGKDDETDFTQPCRTISSDEVSSMNLRYYNADVHRAAFVLPQFAKAALDKNFAEVSKYVINNLSEDDD</sequence>
<protein>
    <recommendedName>
        <fullName evidence="5">PABS domain-containing protein</fullName>
    </recommendedName>
</protein>
<proteinExistence type="inferred from homology"/>
<dbReference type="Gene3D" id="2.30.140.10">
    <property type="entry name" value="Spermidine synthase, tetramerisation domain"/>
    <property type="match status" value="1"/>
</dbReference>
<feature type="active site" description="Proton acceptor" evidence="3">
    <location>
        <position position="161"/>
    </location>
</feature>
<evidence type="ECO:0000256" key="3">
    <source>
        <dbReference type="PROSITE-ProRule" id="PRU00354"/>
    </source>
</evidence>
<keyword evidence="2 3" id="KW-0808">Transferase</keyword>
<evidence type="ECO:0000256" key="1">
    <source>
        <dbReference type="ARBA" id="ARBA00007867"/>
    </source>
</evidence>
<dbReference type="PROSITE" id="PS51006">
    <property type="entry name" value="PABS_2"/>
    <property type="match status" value="1"/>
</dbReference>
<dbReference type="InterPro" id="IPR029063">
    <property type="entry name" value="SAM-dependent_MTases_sf"/>
</dbReference>
<evidence type="ECO:0000259" key="5">
    <source>
        <dbReference type="PROSITE" id="PS51006"/>
    </source>
</evidence>
<dbReference type="Gene3D" id="3.40.50.150">
    <property type="entry name" value="Vaccinia Virus protein VP39"/>
    <property type="match status" value="1"/>
</dbReference>
<dbReference type="PIRSF" id="PIRSF000502">
    <property type="entry name" value="Spermidine_synth"/>
    <property type="match status" value="1"/>
</dbReference>
<dbReference type="InterPro" id="IPR030374">
    <property type="entry name" value="PABS"/>
</dbReference>
<dbReference type="HAMAP" id="MF_00198">
    <property type="entry name" value="Spermidine_synth"/>
    <property type="match status" value="1"/>
</dbReference>